<dbReference type="PANTHER" id="PTHR43566">
    <property type="entry name" value="CONSERVED PROTEIN"/>
    <property type="match status" value="1"/>
</dbReference>
<organism evidence="2 3">
    <name type="scientific">Megasphaera paucivorans</name>
    <dbReference type="NCBI Taxonomy" id="349095"/>
    <lineage>
        <taxon>Bacteria</taxon>
        <taxon>Bacillati</taxon>
        <taxon>Bacillota</taxon>
        <taxon>Negativicutes</taxon>
        <taxon>Veillonellales</taxon>
        <taxon>Veillonellaceae</taxon>
        <taxon>Megasphaera</taxon>
    </lineage>
</organism>
<proteinExistence type="predicted"/>
<keyword evidence="3" id="KW-1185">Reference proteome</keyword>
<protein>
    <recommendedName>
        <fullName evidence="1">DUF4143 domain-containing protein</fullName>
    </recommendedName>
</protein>
<evidence type="ECO:0000259" key="1">
    <source>
        <dbReference type="Pfam" id="PF13635"/>
    </source>
</evidence>
<dbReference type="Pfam" id="PF13635">
    <property type="entry name" value="DUF4143"/>
    <property type="match status" value="1"/>
</dbReference>
<evidence type="ECO:0000313" key="3">
    <source>
        <dbReference type="Proteomes" id="UP000199309"/>
    </source>
</evidence>
<evidence type="ECO:0000313" key="2">
    <source>
        <dbReference type="EMBL" id="SDN28281.1"/>
    </source>
</evidence>
<gene>
    <name evidence="2" type="ORF">SAMN05660299_02453</name>
</gene>
<feature type="domain" description="DUF4143" evidence="1">
    <location>
        <begin position="110"/>
        <end position="275"/>
    </location>
</feature>
<accession>A0A1H0A4W5</accession>
<name>A0A1H0A4W5_9FIRM</name>
<sequence length="329" mass="36860">MFGALCIEGPKWCGKTWTSLNHAESVVYMGDPTNNFQNRTMSLYESGDSNGQVSLAALFDGKLQPVATGDVNLRHLIDLTVRGGWPGSLHVETPISTELTKSYLDTVVYEDMYKVDGIQRDYQKAILLLRSLARNECTVASNTKLVKDIQEYDNESMDRNTVSNYLDIFHRLFILEDQPAFSPHIRASIRVGKSPKRHYVDSSLAVAALGVNSTMLLQDLNTFGFLFESLCERDLRIYAEANGGKLFHYRDEKDKEIDAVVELSDGRWGAFEIKLGANQIDKAAEQLLAMKKILKEHEPAILCVICGMSHIAYTRKDGVMVVPITSLKD</sequence>
<dbReference type="AlphaFoldDB" id="A0A1H0A4W5"/>
<dbReference type="EMBL" id="FNHQ01000035">
    <property type="protein sequence ID" value="SDN28281.1"/>
    <property type="molecule type" value="Genomic_DNA"/>
</dbReference>
<dbReference type="RefSeq" id="WP_218118801.1">
    <property type="nucleotide sequence ID" value="NZ_FNHQ01000035.1"/>
</dbReference>
<dbReference type="InterPro" id="IPR025420">
    <property type="entry name" value="DUF4143"/>
</dbReference>
<dbReference type="Proteomes" id="UP000199309">
    <property type="component" value="Unassembled WGS sequence"/>
</dbReference>
<reference evidence="2 3" key="1">
    <citation type="submission" date="2016-10" db="EMBL/GenBank/DDBJ databases">
        <authorList>
            <person name="de Groot N.N."/>
        </authorList>
    </citation>
    <scope>NUCLEOTIDE SEQUENCE [LARGE SCALE GENOMIC DNA]</scope>
    <source>
        <strain evidence="2 3">DSM 16981</strain>
    </source>
</reference>
<dbReference type="STRING" id="349095.SAMN05660299_02453"/>
<dbReference type="PANTHER" id="PTHR43566:SF2">
    <property type="entry name" value="DUF4143 DOMAIN-CONTAINING PROTEIN"/>
    <property type="match status" value="1"/>
</dbReference>